<name>A0AAD4U7S7_OVIAM</name>
<dbReference type="Proteomes" id="UP001214576">
    <property type="component" value="Unassembled WGS sequence"/>
</dbReference>
<protein>
    <submittedName>
        <fullName evidence="2">Uncharacterized protein</fullName>
    </submittedName>
</protein>
<feature type="compositionally biased region" description="Basic and acidic residues" evidence="1">
    <location>
        <begin position="285"/>
        <end position="294"/>
    </location>
</feature>
<gene>
    <name evidence="2" type="ORF">MG293_010207</name>
</gene>
<dbReference type="EMBL" id="JAKZEL010000010">
    <property type="protein sequence ID" value="KAI4539812.1"/>
    <property type="molecule type" value="Genomic_DNA"/>
</dbReference>
<proteinExistence type="predicted"/>
<evidence type="ECO:0000256" key="1">
    <source>
        <dbReference type="SAM" id="MobiDB-lite"/>
    </source>
</evidence>
<feature type="region of interest" description="Disordered" evidence="1">
    <location>
        <begin position="176"/>
        <end position="209"/>
    </location>
</feature>
<evidence type="ECO:0000313" key="3">
    <source>
        <dbReference type="Proteomes" id="UP001214576"/>
    </source>
</evidence>
<organism evidence="2 3">
    <name type="scientific">Ovis ammon polii</name>
    <dbReference type="NCBI Taxonomy" id="230172"/>
    <lineage>
        <taxon>Eukaryota</taxon>
        <taxon>Metazoa</taxon>
        <taxon>Chordata</taxon>
        <taxon>Craniata</taxon>
        <taxon>Vertebrata</taxon>
        <taxon>Euteleostomi</taxon>
        <taxon>Mammalia</taxon>
        <taxon>Eutheria</taxon>
        <taxon>Laurasiatheria</taxon>
        <taxon>Artiodactyla</taxon>
        <taxon>Ruminantia</taxon>
        <taxon>Pecora</taxon>
        <taxon>Bovidae</taxon>
        <taxon>Caprinae</taxon>
        <taxon>Ovis</taxon>
    </lineage>
</organism>
<accession>A0AAD4U7S7</accession>
<feature type="region of interest" description="Disordered" evidence="1">
    <location>
        <begin position="250"/>
        <end position="294"/>
    </location>
</feature>
<dbReference type="AlphaFoldDB" id="A0AAD4U7S7"/>
<sequence>MLPVAGNRVAFCGPLAADWLSARGVPAATACCQAPPARLGAELQAWEPGAGRAQSREDRLCRSSLSGLTAWPVDLCVPDGSLGSGRRAAGLAAGCSSEPEACGSRTQSEGVVSSTLGACIEKAYIDPESSLDFRLPLRLGSGLGLVRPVRKAPRGQRFPLWDMGRAPSLASRYPWGGSILEDPPQGKTRFSGKKASQRQNEPPGIRQRVERVERGFLARAEYDFSGCNNPHSPWGGFKLAICGEEEKVARAAGPPCPDRNEVVGGTSPVETAPGKALTSGPPFGRAEREESDRL</sequence>
<comment type="caution">
    <text evidence="2">The sequence shown here is derived from an EMBL/GenBank/DDBJ whole genome shotgun (WGS) entry which is preliminary data.</text>
</comment>
<keyword evidence="3" id="KW-1185">Reference proteome</keyword>
<evidence type="ECO:0000313" key="2">
    <source>
        <dbReference type="EMBL" id="KAI4539812.1"/>
    </source>
</evidence>
<reference evidence="2" key="1">
    <citation type="submission" date="2022-03" db="EMBL/GenBank/DDBJ databases">
        <title>Genomic analyses of argali, domestic sheep and their hybrids provide insights into chromosomal evolution, heterosis and genetic basis of agronomic traits.</title>
        <authorList>
            <person name="Li M."/>
        </authorList>
    </citation>
    <scope>NUCLEOTIDE SEQUENCE</scope>
    <source>
        <strain evidence="2">CAU-MHL-2022a</strain>
        <tissue evidence="2">Skin</tissue>
    </source>
</reference>